<proteinExistence type="predicted"/>
<evidence type="ECO:0000313" key="3">
    <source>
        <dbReference type="Proteomes" id="UP000435304"/>
    </source>
</evidence>
<sequence length="117" mass="11506">MGQTLGSGADSSSGAGRPDRRDATPGPAPRGTVSGPGQGVAMDSLTIDCDTCAVRGPACDGCVISVLMGHPDEAPMVLDDDERRALTALAGHGLLPPLRLAPPGAGPGVAHGRQASG</sequence>
<dbReference type="EMBL" id="WPCU01000010">
    <property type="protein sequence ID" value="MVA77346.1"/>
    <property type="molecule type" value="Genomic_DNA"/>
</dbReference>
<organism evidence="2 3">
    <name type="scientific">Auraticoccus cholistanensis</name>
    <dbReference type="NCBI Taxonomy" id="2656650"/>
    <lineage>
        <taxon>Bacteria</taxon>
        <taxon>Bacillati</taxon>
        <taxon>Actinomycetota</taxon>
        <taxon>Actinomycetes</taxon>
        <taxon>Propionibacteriales</taxon>
        <taxon>Propionibacteriaceae</taxon>
        <taxon>Auraticoccus</taxon>
    </lineage>
</organism>
<reference evidence="2 3" key="1">
    <citation type="submission" date="2019-12" db="EMBL/GenBank/DDBJ databases">
        <title>Auraticoccus cholistani sp. nov., an actinomycete isolated from soil of Cholistan desert.</title>
        <authorList>
            <person name="Cheema M.T."/>
        </authorList>
    </citation>
    <scope>NUCLEOTIDE SEQUENCE [LARGE SCALE GENOMIC DNA]</scope>
    <source>
        <strain evidence="2 3">F435</strain>
    </source>
</reference>
<comment type="caution">
    <text evidence="2">The sequence shown here is derived from an EMBL/GenBank/DDBJ whole genome shotgun (WGS) entry which is preliminary data.</text>
</comment>
<feature type="compositionally biased region" description="Low complexity" evidence="1">
    <location>
        <begin position="1"/>
        <end position="16"/>
    </location>
</feature>
<gene>
    <name evidence="2" type="ORF">GC722_15145</name>
</gene>
<name>A0A6A9UWN6_9ACTN</name>
<keyword evidence="3" id="KW-1185">Reference proteome</keyword>
<feature type="region of interest" description="Disordered" evidence="1">
    <location>
        <begin position="1"/>
        <end position="40"/>
    </location>
</feature>
<dbReference type="AlphaFoldDB" id="A0A6A9UWN6"/>
<dbReference type="Proteomes" id="UP000435304">
    <property type="component" value="Unassembled WGS sequence"/>
</dbReference>
<feature type="region of interest" description="Disordered" evidence="1">
    <location>
        <begin position="98"/>
        <end position="117"/>
    </location>
</feature>
<protein>
    <submittedName>
        <fullName evidence="2">Uncharacterized protein</fullName>
    </submittedName>
</protein>
<accession>A0A6A9UWN6</accession>
<evidence type="ECO:0000313" key="2">
    <source>
        <dbReference type="EMBL" id="MVA77346.1"/>
    </source>
</evidence>
<evidence type="ECO:0000256" key="1">
    <source>
        <dbReference type="SAM" id="MobiDB-lite"/>
    </source>
</evidence>